<reference evidence="2" key="2">
    <citation type="journal article" date="2023" name="Commun. Biol.">
        <title>Intrasexual cuticular hydrocarbon dimorphism in a wasp sheds light on hydrocarbon biosynthesis genes in Hymenoptera.</title>
        <authorList>
            <person name="Moris V.C."/>
            <person name="Podsiadlowski L."/>
            <person name="Martin S."/>
            <person name="Oeyen J.P."/>
            <person name="Donath A."/>
            <person name="Petersen M."/>
            <person name="Wilbrandt J."/>
            <person name="Misof B."/>
            <person name="Liedtke D."/>
            <person name="Thamm M."/>
            <person name="Scheiner R."/>
            <person name="Schmitt T."/>
            <person name="Niehuis O."/>
        </authorList>
    </citation>
    <scope>NUCLEOTIDE SEQUENCE</scope>
    <source>
        <strain evidence="2">GBR_01_08_01A</strain>
    </source>
</reference>
<name>A0AAD9R9Q3_9HYME</name>
<proteinExistence type="predicted"/>
<keyword evidence="3" id="KW-1185">Reference proteome</keyword>
<feature type="chain" id="PRO_5041905717" evidence="1">
    <location>
        <begin position="22"/>
        <end position="149"/>
    </location>
</feature>
<evidence type="ECO:0000313" key="3">
    <source>
        <dbReference type="Proteomes" id="UP001258017"/>
    </source>
</evidence>
<evidence type="ECO:0000313" key="2">
    <source>
        <dbReference type="EMBL" id="KAK2575685.1"/>
    </source>
</evidence>
<gene>
    <name evidence="2" type="ORF">KPH14_012076</name>
</gene>
<organism evidence="2 3">
    <name type="scientific">Odynerus spinipes</name>
    <dbReference type="NCBI Taxonomy" id="1348599"/>
    <lineage>
        <taxon>Eukaryota</taxon>
        <taxon>Metazoa</taxon>
        <taxon>Ecdysozoa</taxon>
        <taxon>Arthropoda</taxon>
        <taxon>Hexapoda</taxon>
        <taxon>Insecta</taxon>
        <taxon>Pterygota</taxon>
        <taxon>Neoptera</taxon>
        <taxon>Endopterygota</taxon>
        <taxon>Hymenoptera</taxon>
        <taxon>Apocrita</taxon>
        <taxon>Aculeata</taxon>
        <taxon>Vespoidea</taxon>
        <taxon>Vespidae</taxon>
        <taxon>Eumeninae</taxon>
        <taxon>Odynerus</taxon>
    </lineage>
</organism>
<dbReference type="Proteomes" id="UP001258017">
    <property type="component" value="Unassembled WGS sequence"/>
</dbReference>
<accession>A0AAD9R9Q3</accession>
<protein>
    <submittedName>
        <fullName evidence="2">Uncharacterized protein</fullName>
    </submittedName>
</protein>
<evidence type="ECO:0000256" key="1">
    <source>
        <dbReference type="SAM" id="SignalP"/>
    </source>
</evidence>
<feature type="signal peptide" evidence="1">
    <location>
        <begin position="1"/>
        <end position="21"/>
    </location>
</feature>
<sequence length="149" mass="16251">MFRPIFTVVLSAGLLFSVAIAIDVSKTNRTDISLTEDDVVPKTQLKKLLPDSDRRPTSIEDDASGVRYPDEIVYRRILKLDNPTGAIQSTSTELSVNHGLINYVSITNGPNSYAVACIEDSTLGTSRVIIHLRVPPNSSSELMLIVAAH</sequence>
<reference evidence="2" key="1">
    <citation type="submission" date="2021-08" db="EMBL/GenBank/DDBJ databases">
        <authorList>
            <person name="Misof B."/>
            <person name="Oliver O."/>
            <person name="Podsiadlowski L."/>
            <person name="Donath A."/>
            <person name="Peters R."/>
            <person name="Mayer C."/>
            <person name="Rust J."/>
            <person name="Gunkel S."/>
            <person name="Lesny P."/>
            <person name="Martin S."/>
            <person name="Oeyen J.P."/>
            <person name="Petersen M."/>
            <person name="Panagiotis P."/>
            <person name="Wilbrandt J."/>
            <person name="Tanja T."/>
        </authorList>
    </citation>
    <scope>NUCLEOTIDE SEQUENCE</scope>
    <source>
        <strain evidence="2">GBR_01_08_01A</strain>
        <tissue evidence="2">Thorax + abdomen</tissue>
    </source>
</reference>
<keyword evidence="1" id="KW-0732">Signal</keyword>
<dbReference type="AlphaFoldDB" id="A0AAD9R9Q3"/>
<comment type="caution">
    <text evidence="2">The sequence shown here is derived from an EMBL/GenBank/DDBJ whole genome shotgun (WGS) entry which is preliminary data.</text>
</comment>
<dbReference type="EMBL" id="JAIFRP010004410">
    <property type="protein sequence ID" value="KAK2575685.1"/>
    <property type="molecule type" value="Genomic_DNA"/>
</dbReference>